<evidence type="ECO:0008006" key="4">
    <source>
        <dbReference type="Google" id="ProtNLM"/>
    </source>
</evidence>
<dbReference type="PATRIC" id="fig|1224164.3.peg.631"/>
<feature type="transmembrane region" description="Helical" evidence="1">
    <location>
        <begin position="6"/>
        <end position="24"/>
    </location>
</feature>
<proteinExistence type="predicted"/>
<name>W5XYL6_9CORY</name>
<gene>
    <name evidence="2" type="ORF">B843_03180</name>
</gene>
<feature type="transmembrane region" description="Helical" evidence="1">
    <location>
        <begin position="45"/>
        <end position="69"/>
    </location>
</feature>
<dbReference type="EMBL" id="CP004353">
    <property type="protein sequence ID" value="AHI22027.1"/>
    <property type="molecule type" value="Genomic_DNA"/>
</dbReference>
<dbReference type="RefSeq" id="WP_025252081.1">
    <property type="nucleotide sequence ID" value="NZ_CP004353.1"/>
</dbReference>
<organism evidence="2 3">
    <name type="scientific">Corynebacterium vitaeruminis DSM 20294</name>
    <dbReference type="NCBI Taxonomy" id="1224164"/>
    <lineage>
        <taxon>Bacteria</taxon>
        <taxon>Bacillati</taxon>
        <taxon>Actinomycetota</taxon>
        <taxon>Actinomycetes</taxon>
        <taxon>Mycobacteriales</taxon>
        <taxon>Corynebacteriaceae</taxon>
        <taxon>Corynebacterium</taxon>
    </lineage>
</organism>
<dbReference type="KEGG" id="cvt:B843_03180"/>
<evidence type="ECO:0000313" key="3">
    <source>
        <dbReference type="Proteomes" id="UP000019222"/>
    </source>
</evidence>
<keyword evidence="3" id="KW-1185">Reference proteome</keyword>
<evidence type="ECO:0000256" key="1">
    <source>
        <dbReference type="SAM" id="Phobius"/>
    </source>
</evidence>
<keyword evidence="1" id="KW-0812">Transmembrane</keyword>
<keyword evidence="1" id="KW-0472">Membrane</keyword>
<dbReference type="STRING" id="1224164.B843_03180"/>
<dbReference type="eggNOG" id="ENOG5033A20">
    <property type="taxonomic scope" value="Bacteria"/>
</dbReference>
<sequence>MIYAGVIAICQSLIGIVYAIILIVRGFMGKSDPSIVYESDNANTAVGFGTAAFLLIVFGAVVAGALLMMRGKRWGRGPVIMLEILLLPISYYMFAGGQALAGAVCAISALAALGLSFSPRAVEWAAAQYGR</sequence>
<reference evidence="2 3" key="1">
    <citation type="submission" date="2013-02" db="EMBL/GenBank/DDBJ databases">
        <title>The complete genome sequence of Corynebacterium vitaeruminis DSM 20294.</title>
        <authorList>
            <person name="Ruckert C."/>
            <person name="Albersmeier A."/>
            <person name="Kalinowski J."/>
        </authorList>
    </citation>
    <scope>NUCLEOTIDE SEQUENCE [LARGE SCALE GENOMIC DNA]</scope>
    <source>
        <strain evidence="3">ATCC 10234</strain>
    </source>
</reference>
<keyword evidence="1" id="KW-1133">Transmembrane helix</keyword>
<accession>W5XYL6</accession>
<dbReference type="Proteomes" id="UP000019222">
    <property type="component" value="Chromosome"/>
</dbReference>
<feature type="transmembrane region" description="Helical" evidence="1">
    <location>
        <begin position="89"/>
        <end position="113"/>
    </location>
</feature>
<protein>
    <recommendedName>
        <fullName evidence="4">Integral membrane protein</fullName>
    </recommendedName>
</protein>
<dbReference type="AlphaFoldDB" id="W5XYL6"/>
<dbReference type="HOGENOM" id="CLU_124994_0_1_11"/>
<evidence type="ECO:0000313" key="2">
    <source>
        <dbReference type="EMBL" id="AHI22027.1"/>
    </source>
</evidence>